<dbReference type="Proteomes" id="UP001597106">
    <property type="component" value="Unassembled WGS sequence"/>
</dbReference>
<name>A0ABW3GLL0_9PROT</name>
<keyword evidence="2" id="KW-1185">Reference proteome</keyword>
<reference evidence="2" key="1">
    <citation type="journal article" date="2019" name="Int. J. Syst. Evol. Microbiol.">
        <title>The Global Catalogue of Microorganisms (GCM) 10K type strain sequencing project: providing services to taxonomists for standard genome sequencing and annotation.</title>
        <authorList>
            <consortium name="The Broad Institute Genomics Platform"/>
            <consortium name="The Broad Institute Genome Sequencing Center for Infectious Disease"/>
            <person name="Wu L."/>
            <person name="Ma J."/>
        </authorList>
    </citation>
    <scope>NUCLEOTIDE SEQUENCE [LARGE SCALE GENOMIC DNA]</scope>
    <source>
        <strain evidence="2">CCUG 59685</strain>
    </source>
</reference>
<comment type="caution">
    <text evidence="1">The sequence shown here is derived from an EMBL/GenBank/DDBJ whole genome shotgun (WGS) entry which is preliminary data.</text>
</comment>
<evidence type="ECO:0000313" key="1">
    <source>
        <dbReference type="EMBL" id="MFD0930020.1"/>
    </source>
</evidence>
<proteinExistence type="predicted"/>
<protein>
    <submittedName>
        <fullName evidence="1">Uncharacterized protein</fullName>
    </submittedName>
</protein>
<accession>A0ABW3GLL0</accession>
<sequence>MNKINSWSSDKQREEMAHFVEMLRAMDGPELGHVVAIATHMRRALESEGHNVMDPIIYTGQNVGFPLFLSRTIAEAQKQGRMQDAAALLVWLHTARAGVRLELRPLAREMWRQLERGFPHVNESALGFERTVGSVLNTQVASQFPSGFTPDPI</sequence>
<evidence type="ECO:0000313" key="2">
    <source>
        <dbReference type="Proteomes" id="UP001597106"/>
    </source>
</evidence>
<dbReference type="RefSeq" id="WP_379075986.1">
    <property type="nucleotide sequence ID" value="NZ_JBHTJW010000002.1"/>
</dbReference>
<dbReference type="EMBL" id="JBHTJW010000002">
    <property type="protein sequence ID" value="MFD0930020.1"/>
    <property type="molecule type" value="Genomic_DNA"/>
</dbReference>
<organism evidence="1 2">
    <name type="scientific">Methylophilus glucosoxydans</name>
    <dbReference type="NCBI Taxonomy" id="752553"/>
    <lineage>
        <taxon>Bacteria</taxon>
        <taxon>Pseudomonadati</taxon>
        <taxon>Pseudomonadota</taxon>
        <taxon>Betaproteobacteria</taxon>
        <taxon>Nitrosomonadales</taxon>
        <taxon>Methylophilaceae</taxon>
        <taxon>Methylophilus</taxon>
    </lineage>
</organism>
<gene>
    <name evidence="1" type="ORF">ACFQ1T_09545</name>
</gene>